<sequence>MFGKFYYKIENQFIEDLAEVKLPNFTNILLPPIEIFSSRNKCFKGRESIPFSSPETFSNSSSLMDLFTPLSLTPLSPRSISLGASYESGADTTEESEKYSFFGINCEGIGLCNITANSPHVEQFAIPLPKTHLKQFELITDARITACCLLGESQIWLGTDTGSLHILSLLPEDMIVLSHRTVQLVGPITAICTKPVKPSVNKGDESLVRFVYVALESGCLLEFSGAAGPTGGINPLERANKYIYLVKPMSDIKIRCLAYQQQTDYIWVGLTTQMKIIKPSDTGYKDHKSLRIDTQLPHNSYVSSIIQSDAGVWTSFAHAPFVILWDSESLLRKTSISLCNISTELDYTEDSKITRIAVSQNFIFLGTKGGYLVVYRSEDSAENSWEYTASTHCGDGEITDIHIQPCEEMTTGLTHMNIHVCLFNLEKMLNSSLVTLRFSKLPQRPVSKRLSVPQMRARYQVSQSMSVDSIINCPRAPKLNLIAFNETNTQTFLPLNESS</sequence>
<accession>A0AAV7JEQ0</accession>
<name>A0AAV7JEQ0_9METZ</name>
<comment type="caution">
    <text evidence="1">The sequence shown here is derived from an EMBL/GenBank/DDBJ whole genome shotgun (WGS) entry which is preliminary data.</text>
</comment>
<organism evidence="1 2">
    <name type="scientific">Oopsacas minuta</name>
    <dbReference type="NCBI Taxonomy" id="111878"/>
    <lineage>
        <taxon>Eukaryota</taxon>
        <taxon>Metazoa</taxon>
        <taxon>Porifera</taxon>
        <taxon>Hexactinellida</taxon>
        <taxon>Hexasterophora</taxon>
        <taxon>Lyssacinosida</taxon>
        <taxon>Leucopsacidae</taxon>
        <taxon>Oopsacas</taxon>
    </lineage>
</organism>
<dbReference type="SUPFAM" id="SSF50978">
    <property type="entry name" value="WD40 repeat-like"/>
    <property type="match status" value="1"/>
</dbReference>
<protein>
    <submittedName>
        <fullName evidence="1">Uncharacterized protein</fullName>
    </submittedName>
</protein>
<gene>
    <name evidence="1" type="ORF">LOD99_12233</name>
</gene>
<evidence type="ECO:0000313" key="2">
    <source>
        <dbReference type="Proteomes" id="UP001165289"/>
    </source>
</evidence>
<evidence type="ECO:0000313" key="1">
    <source>
        <dbReference type="EMBL" id="KAI6647236.1"/>
    </source>
</evidence>
<dbReference type="Proteomes" id="UP001165289">
    <property type="component" value="Unassembled WGS sequence"/>
</dbReference>
<keyword evidence="2" id="KW-1185">Reference proteome</keyword>
<dbReference type="AlphaFoldDB" id="A0AAV7JEQ0"/>
<dbReference type="InterPro" id="IPR036322">
    <property type="entry name" value="WD40_repeat_dom_sf"/>
</dbReference>
<reference evidence="1 2" key="1">
    <citation type="journal article" date="2023" name="BMC Biol.">
        <title>The compact genome of the sponge Oopsacas minuta (Hexactinellida) is lacking key metazoan core genes.</title>
        <authorList>
            <person name="Santini S."/>
            <person name="Schenkelaars Q."/>
            <person name="Jourda C."/>
            <person name="Duchesne M."/>
            <person name="Belahbib H."/>
            <person name="Rocher C."/>
            <person name="Selva M."/>
            <person name="Riesgo A."/>
            <person name="Vervoort M."/>
            <person name="Leys S.P."/>
            <person name="Kodjabachian L."/>
            <person name="Le Bivic A."/>
            <person name="Borchiellini C."/>
            <person name="Claverie J.M."/>
            <person name="Renard E."/>
        </authorList>
    </citation>
    <scope>NUCLEOTIDE SEQUENCE [LARGE SCALE GENOMIC DNA]</scope>
    <source>
        <strain evidence="1">SPO-2</strain>
    </source>
</reference>
<dbReference type="EMBL" id="JAKMXF010000343">
    <property type="protein sequence ID" value="KAI6647236.1"/>
    <property type="molecule type" value="Genomic_DNA"/>
</dbReference>
<proteinExistence type="predicted"/>